<dbReference type="EMBL" id="ML210249">
    <property type="protein sequence ID" value="TFK22116.1"/>
    <property type="molecule type" value="Genomic_DNA"/>
</dbReference>
<feature type="transmembrane region" description="Helical" evidence="2">
    <location>
        <begin position="20"/>
        <end position="37"/>
    </location>
</feature>
<dbReference type="OrthoDB" id="2850836at2759"/>
<protein>
    <submittedName>
        <fullName evidence="3">Uncharacterized protein</fullName>
    </submittedName>
</protein>
<keyword evidence="2" id="KW-0472">Membrane</keyword>
<keyword evidence="4" id="KW-1185">Reference proteome</keyword>
<keyword evidence="2" id="KW-1133">Transmembrane helix</keyword>
<proteinExistence type="predicted"/>
<accession>A0A5C3KPB1</accession>
<evidence type="ECO:0000256" key="1">
    <source>
        <dbReference type="SAM" id="MobiDB-lite"/>
    </source>
</evidence>
<keyword evidence="2" id="KW-0812">Transmembrane</keyword>
<dbReference type="Proteomes" id="UP000307440">
    <property type="component" value="Unassembled WGS sequence"/>
</dbReference>
<gene>
    <name evidence="3" type="ORF">FA15DRAFT_49981</name>
</gene>
<evidence type="ECO:0000256" key="2">
    <source>
        <dbReference type="SAM" id="Phobius"/>
    </source>
</evidence>
<feature type="region of interest" description="Disordered" evidence="1">
    <location>
        <begin position="86"/>
        <end position="154"/>
    </location>
</feature>
<sequence>MAHNAGSEISTGSRFGQGRTFLIGGSLVAAGLASFYINMLQKKKVEQAAHKNPYHEQVIAGISHKTERNENLQPLNVAYSDYPPAYRRNDHYSGHMTIQDAKASPDYNSETRRLVPPPQRGRDDGSGKAYTKSPDYAKNYGKTSRGREAPVTML</sequence>
<evidence type="ECO:0000313" key="3">
    <source>
        <dbReference type="EMBL" id="TFK22116.1"/>
    </source>
</evidence>
<organism evidence="3 4">
    <name type="scientific">Coprinopsis marcescibilis</name>
    <name type="common">Agaric fungus</name>
    <name type="synonym">Psathyrella marcescibilis</name>
    <dbReference type="NCBI Taxonomy" id="230819"/>
    <lineage>
        <taxon>Eukaryota</taxon>
        <taxon>Fungi</taxon>
        <taxon>Dikarya</taxon>
        <taxon>Basidiomycota</taxon>
        <taxon>Agaricomycotina</taxon>
        <taxon>Agaricomycetes</taxon>
        <taxon>Agaricomycetidae</taxon>
        <taxon>Agaricales</taxon>
        <taxon>Agaricineae</taxon>
        <taxon>Psathyrellaceae</taxon>
        <taxon>Coprinopsis</taxon>
    </lineage>
</organism>
<reference evidence="3 4" key="1">
    <citation type="journal article" date="2019" name="Nat. Ecol. Evol.">
        <title>Megaphylogeny resolves global patterns of mushroom evolution.</title>
        <authorList>
            <person name="Varga T."/>
            <person name="Krizsan K."/>
            <person name="Foldi C."/>
            <person name="Dima B."/>
            <person name="Sanchez-Garcia M."/>
            <person name="Sanchez-Ramirez S."/>
            <person name="Szollosi G.J."/>
            <person name="Szarkandi J.G."/>
            <person name="Papp V."/>
            <person name="Albert L."/>
            <person name="Andreopoulos W."/>
            <person name="Angelini C."/>
            <person name="Antonin V."/>
            <person name="Barry K.W."/>
            <person name="Bougher N.L."/>
            <person name="Buchanan P."/>
            <person name="Buyck B."/>
            <person name="Bense V."/>
            <person name="Catcheside P."/>
            <person name="Chovatia M."/>
            <person name="Cooper J."/>
            <person name="Damon W."/>
            <person name="Desjardin D."/>
            <person name="Finy P."/>
            <person name="Geml J."/>
            <person name="Haridas S."/>
            <person name="Hughes K."/>
            <person name="Justo A."/>
            <person name="Karasinski D."/>
            <person name="Kautmanova I."/>
            <person name="Kiss B."/>
            <person name="Kocsube S."/>
            <person name="Kotiranta H."/>
            <person name="LaButti K.M."/>
            <person name="Lechner B.E."/>
            <person name="Liimatainen K."/>
            <person name="Lipzen A."/>
            <person name="Lukacs Z."/>
            <person name="Mihaltcheva S."/>
            <person name="Morgado L.N."/>
            <person name="Niskanen T."/>
            <person name="Noordeloos M.E."/>
            <person name="Ohm R.A."/>
            <person name="Ortiz-Santana B."/>
            <person name="Ovrebo C."/>
            <person name="Racz N."/>
            <person name="Riley R."/>
            <person name="Savchenko A."/>
            <person name="Shiryaev A."/>
            <person name="Soop K."/>
            <person name="Spirin V."/>
            <person name="Szebenyi C."/>
            <person name="Tomsovsky M."/>
            <person name="Tulloss R.E."/>
            <person name="Uehling J."/>
            <person name="Grigoriev I.V."/>
            <person name="Vagvolgyi C."/>
            <person name="Papp T."/>
            <person name="Martin F.M."/>
            <person name="Miettinen O."/>
            <person name="Hibbett D.S."/>
            <person name="Nagy L.G."/>
        </authorList>
    </citation>
    <scope>NUCLEOTIDE SEQUENCE [LARGE SCALE GENOMIC DNA]</scope>
    <source>
        <strain evidence="3 4">CBS 121175</strain>
    </source>
</reference>
<name>A0A5C3KPB1_COPMA</name>
<dbReference type="AlphaFoldDB" id="A0A5C3KPB1"/>
<evidence type="ECO:0000313" key="4">
    <source>
        <dbReference type="Proteomes" id="UP000307440"/>
    </source>
</evidence>